<dbReference type="AlphaFoldDB" id="A0A9P8K1Y5"/>
<feature type="non-terminal residue" evidence="3">
    <location>
        <position position="1"/>
    </location>
</feature>
<feature type="region of interest" description="Disordered" evidence="1">
    <location>
        <begin position="14"/>
        <end position="92"/>
    </location>
</feature>
<evidence type="ECO:0000256" key="1">
    <source>
        <dbReference type="SAM" id="MobiDB-lite"/>
    </source>
</evidence>
<feature type="region of interest" description="Disordered" evidence="1">
    <location>
        <begin position="130"/>
        <end position="155"/>
    </location>
</feature>
<reference evidence="3" key="1">
    <citation type="journal article" date="2021" name="J Fungi (Basel)">
        <title>Virulence traits and population genomics of the black yeast Aureobasidium melanogenum.</title>
        <authorList>
            <person name="Cernosa A."/>
            <person name="Sun X."/>
            <person name="Gostincar C."/>
            <person name="Fang C."/>
            <person name="Gunde-Cimerman N."/>
            <person name="Song Z."/>
        </authorList>
    </citation>
    <scope>NUCLEOTIDE SEQUENCE</scope>
    <source>
        <strain evidence="3">EXF-8016</strain>
    </source>
</reference>
<feature type="compositionally biased region" description="Low complexity" evidence="1">
    <location>
        <begin position="130"/>
        <end position="147"/>
    </location>
</feature>
<sequence>MKTEWIESWMNQVVRRQHSRARPKRLLDDDDDNDGDNDSDIAPKSGRPRHHYLTPESDNQEEHEQTREREDIREKEQEQELEHTQSPTTVARKATRTALMADMEAVNDANAEQTPRAPRLMNLNILSTAASPVSSASTTTTSDSGATKRSYWSDRSSPSKRAVLSSLIQPITFLVLVKDAVPPNAAAGVRQLYDRLGQFERSQGVFPAAEKDLFEREGIVDPDIDLPYVYFDNTHYRATLGGVPSLADVDKLVKRVRQFRELGESEAAWNGYIDTTLFLLAEAASVHQGRTTSTNITTARIGPSSLIPRTQDNVHIRGKMVDFALVLEGSDALKAGAARLPTNADKGVFSFNHTTHSPLLRRPIAVSIETKRQGEHFQDALDQLGVWTSAHFARLTELLTAAGRSHVHPPMLPCLIAQGSDWKFILAEKTLAGEVKIWSKLDFGDVATHRGVYTTISVLLLLMDWAETQYRPWFEENICSSALPSG</sequence>
<dbReference type="EMBL" id="JAHFYH010000103">
    <property type="protein sequence ID" value="KAH0213010.1"/>
    <property type="molecule type" value="Genomic_DNA"/>
</dbReference>
<comment type="caution">
    <text evidence="3">The sequence shown here is derived from an EMBL/GenBank/DDBJ whole genome shotgun (WGS) entry which is preliminary data.</text>
</comment>
<feature type="compositionally biased region" description="Acidic residues" evidence="1">
    <location>
        <begin position="28"/>
        <end position="39"/>
    </location>
</feature>
<dbReference type="OrthoDB" id="3945391at2759"/>
<protein>
    <recommendedName>
        <fullName evidence="2">PD-(D/E)XK nuclease-like domain-containing protein</fullName>
    </recommendedName>
</protein>
<dbReference type="Pfam" id="PF20516">
    <property type="entry name" value="PDDEXK_12"/>
    <property type="match status" value="1"/>
</dbReference>
<dbReference type="Proteomes" id="UP000767238">
    <property type="component" value="Unassembled WGS sequence"/>
</dbReference>
<evidence type="ECO:0000313" key="4">
    <source>
        <dbReference type="Proteomes" id="UP000767238"/>
    </source>
</evidence>
<feature type="compositionally biased region" description="Basic residues" evidence="1">
    <location>
        <begin position="15"/>
        <end position="24"/>
    </location>
</feature>
<dbReference type="InterPro" id="IPR046797">
    <property type="entry name" value="PDDEXK_12"/>
</dbReference>
<evidence type="ECO:0000313" key="3">
    <source>
        <dbReference type="EMBL" id="KAH0213010.1"/>
    </source>
</evidence>
<evidence type="ECO:0000259" key="2">
    <source>
        <dbReference type="Pfam" id="PF20516"/>
    </source>
</evidence>
<organism evidence="3 4">
    <name type="scientific">Aureobasidium melanogenum</name>
    <name type="common">Aureobasidium pullulans var. melanogenum</name>
    <dbReference type="NCBI Taxonomy" id="46634"/>
    <lineage>
        <taxon>Eukaryota</taxon>
        <taxon>Fungi</taxon>
        <taxon>Dikarya</taxon>
        <taxon>Ascomycota</taxon>
        <taxon>Pezizomycotina</taxon>
        <taxon>Dothideomycetes</taxon>
        <taxon>Dothideomycetidae</taxon>
        <taxon>Dothideales</taxon>
        <taxon>Saccotheciaceae</taxon>
        <taxon>Aureobasidium</taxon>
    </lineage>
</organism>
<reference evidence="3" key="2">
    <citation type="submission" date="2021-08" db="EMBL/GenBank/DDBJ databases">
        <authorList>
            <person name="Gostincar C."/>
            <person name="Sun X."/>
            <person name="Song Z."/>
            <person name="Gunde-Cimerman N."/>
        </authorList>
    </citation>
    <scope>NUCLEOTIDE SEQUENCE</scope>
    <source>
        <strain evidence="3">EXF-8016</strain>
    </source>
</reference>
<gene>
    <name evidence="3" type="ORF">KCV03_g9090</name>
</gene>
<feature type="domain" description="PD-(D/E)XK nuclease-like" evidence="2">
    <location>
        <begin position="232"/>
        <end position="471"/>
    </location>
</feature>
<feature type="compositionally biased region" description="Basic and acidic residues" evidence="1">
    <location>
        <begin position="60"/>
        <end position="83"/>
    </location>
</feature>
<name>A0A9P8K1Y5_AURME</name>
<accession>A0A9P8K1Y5</accession>
<proteinExistence type="predicted"/>